<dbReference type="GO" id="GO:0003993">
    <property type="term" value="F:acid phosphatase activity"/>
    <property type="evidence" value="ECO:0007669"/>
    <property type="project" value="UniProtKB-EC"/>
</dbReference>
<feature type="chain" id="PRO_5009304313" description="acid phosphatase" evidence="8">
    <location>
        <begin position="18"/>
        <end position="418"/>
    </location>
</feature>
<dbReference type="Pfam" id="PF00328">
    <property type="entry name" value="His_Phos_2"/>
    <property type="match status" value="1"/>
</dbReference>
<proteinExistence type="inferred from homology"/>
<protein>
    <recommendedName>
        <fullName evidence="3">acid phosphatase</fullName>
        <ecNumber evidence="3">3.1.3.2</ecNumber>
    </recommendedName>
</protein>
<evidence type="ECO:0000256" key="3">
    <source>
        <dbReference type="ARBA" id="ARBA00012646"/>
    </source>
</evidence>
<dbReference type="InterPro" id="IPR029033">
    <property type="entry name" value="His_PPase_superfam"/>
</dbReference>
<dbReference type="CDD" id="cd07061">
    <property type="entry name" value="HP_HAP_like"/>
    <property type="match status" value="1"/>
</dbReference>
<evidence type="ECO:0000256" key="2">
    <source>
        <dbReference type="ARBA" id="ARBA00005375"/>
    </source>
</evidence>
<evidence type="ECO:0000313" key="9">
    <source>
        <dbReference type="Proteomes" id="UP000095284"/>
    </source>
</evidence>
<evidence type="ECO:0000256" key="8">
    <source>
        <dbReference type="SAM" id="SignalP"/>
    </source>
</evidence>
<keyword evidence="4 8" id="KW-0732">Signal</keyword>
<evidence type="ECO:0000256" key="5">
    <source>
        <dbReference type="ARBA" id="ARBA00022801"/>
    </source>
</evidence>
<organism evidence="9 10">
    <name type="scientific">Bursaphelenchus xylophilus</name>
    <name type="common">Pinewood nematode worm</name>
    <name type="synonym">Aphelenchoides xylophilus</name>
    <dbReference type="NCBI Taxonomy" id="6326"/>
    <lineage>
        <taxon>Eukaryota</taxon>
        <taxon>Metazoa</taxon>
        <taxon>Ecdysozoa</taxon>
        <taxon>Nematoda</taxon>
        <taxon>Chromadorea</taxon>
        <taxon>Rhabditida</taxon>
        <taxon>Tylenchina</taxon>
        <taxon>Tylenchomorpha</taxon>
        <taxon>Aphelenchoidea</taxon>
        <taxon>Aphelenchoididae</taxon>
        <taxon>Bursaphelenchus</taxon>
    </lineage>
</organism>
<keyword evidence="5" id="KW-0378">Hydrolase</keyword>
<dbReference type="PROSITE" id="PS00616">
    <property type="entry name" value="HIS_ACID_PHOSPHAT_1"/>
    <property type="match status" value="1"/>
</dbReference>
<reference evidence="10" key="1">
    <citation type="submission" date="2016-11" db="UniProtKB">
        <authorList>
            <consortium name="WormBaseParasite"/>
        </authorList>
    </citation>
    <scope>IDENTIFICATION</scope>
</reference>
<dbReference type="Gene3D" id="3.40.50.1240">
    <property type="entry name" value="Phosphoglycerate mutase-like"/>
    <property type="match status" value="1"/>
</dbReference>
<evidence type="ECO:0000256" key="7">
    <source>
        <dbReference type="ARBA" id="ARBA00023180"/>
    </source>
</evidence>
<comment type="similarity">
    <text evidence="2">Belongs to the histidine acid phosphatase family.</text>
</comment>
<comment type="catalytic activity">
    <reaction evidence="1">
        <text>a phosphate monoester + H2O = an alcohol + phosphate</text>
        <dbReference type="Rhea" id="RHEA:15017"/>
        <dbReference type="ChEBI" id="CHEBI:15377"/>
        <dbReference type="ChEBI" id="CHEBI:30879"/>
        <dbReference type="ChEBI" id="CHEBI:43474"/>
        <dbReference type="ChEBI" id="CHEBI:67140"/>
        <dbReference type="EC" id="3.1.3.2"/>
    </reaction>
</comment>
<dbReference type="InterPro" id="IPR033379">
    <property type="entry name" value="Acid_Pase_AS"/>
</dbReference>
<dbReference type="InterPro" id="IPR000560">
    <property type="entry name" value="His_Pase_clade-2"/>
</dbReference>
<dbReference type="Proteomes" id="UP000095284">
    <property type="component" value="Unplaced"/>
</dbReference>
<evidence type="ECO:0000256" key="6">
    <source>
        <dbReference type="ARBA" id="ARBA00023157"/>
    </source>
</evidence>
<dbReference type="AlphaFoldDB" id="A0A1I7RJ99"/>
<evidence type="ECO:0000256" key="4">
    <source>
        <dbReference type="ARBA" id="ARBA00022729"/>
    </source>
</evidence>
<dbReference type="EC" id="3.1.3.2" evidence="3"/>
<dbReference type="PANTHER" id="PTHR11567">
    <property type="entry name" value="ACID PHOSPHATASE-RELATED"/>
    <property type="match status" value="1"/>
</dbReference>
<dbReference type="eggNOG" id="KOG3720">
    <property type="taxonomic scope" value="Eukaryota"/>
</dbReference>
<feature type="signal peptide" evidence="8">
    <location>
        <begin position="1"/>
        <end position="17"/>
    </location>
</feature>
<dbReference type="SUPFAM" id="SSF53254">
    <property type="entry name" value="Phosphoglycerate mutase-like"/>
    <property type="match status" value="1"/>
</dbReference>
<dbReference type="WBParaSite" id="BXY_0078100.1">
    <property type="protein sequence ID" value="BXY_0078100.1"/>
    <property type="gene ID" value="BXY_0078100"/>
</dbReference>
<keyword evidence="6" id="KW-1015">Disulfide bond</keyword>
<dbReference type="InterPro" id="IPR050645">
    <property type="entry name" value="Histidine_acid_phosphatase"/>
</dbReference>
<keyword evidence="7" id="KW-0325">Glycoprotein</keyword>
<accession>A0A1I7RJ99</accession>
<dbReference type="PANTHER" id="PTHR11567:SF211">
    <property type="entry name" value="PROSTATIC ACID PHOSPHATASE"/>
    <property type="match status" value="1"/>
</dbReference>
<name>A0A1I7RJ99_BURXY</name>
<sequence>MALKLLFVSAFLVAANGLPLKDPLGPTQPKGHKLEYLAALWRHGDRAPAKSFTHDLYNESYWDNGYGQLTNYGIEQQRRLGKWVYNRYVQEFGYLPEEFNEKLIRIQSTWYNRTRESALYNFKGLYGEKIDYETLKILTIPDNETDVIGLPYDNCGYAHQLAKEALKTDEVIQYMNKHKQWILRLMMATGMEIPTVIDLFCVEDPIYLEKRKGLKLAPEYEGNYGEIFDIYLEGIKFMNGMDIKPQNGINWRYELVKMQAGGLLTRVANDMAAKAFCKFKPDQPYCKEDNVADLKYRVFSMHDTNVLGILNSFDFPKVDYNRNDNVELGSSLFFELWNDEEKDQKYVKIIYRRSPEEIYDLSEQISGCKSIGKGLGCSLDDFLRRTDKYLIPSFDKYCVQKLPQPGTSETIPQVQFKV</sequence>
<evidence type="ECO:0000313" key="10">
    <source>
        <dbReference type="WBParaSite" id="BXY_0078100.1"/>
    </source>
</evidence>
<evidence type="ECO:0000256" key="1">
    <source>
        <dbReference type="ARBA" id="ARBA00000032"/>
    </source>
</evidence>